<dbReference type="GO" id="GO:0061630">
    <property type="term" value="F:ubiquitin protein ligase activity"/>
    <property type="evidence" value="ECO:0007669"/>
    <property type="project" value="UniProtKB-EC"/>
</dbReference>
<evidence type="ECO:0000256" key="1">
    <source>
        <dbReference type="ARBA" id="ARBA00000885"/>
    </source>
</evidence>
<reference evidence="7 8" key="1">
    <citation type="submission" date="2018-06" db="EMBL/GenBank/DDBJ databases">
        <title>Genome Sequence of the Brown Rot Fungal Pathogen Monilinia fructigena.</title>
        <authorList>
            <person name="Landi L."/>
            <person name="De Miccolis Angelini R.M."/>
            <person name="Pollastro S."/>
            <person name="Abate D."/>
            <person name="Faretra F."/>
            <person name="Romanazzi G."/>
        </authorList>
    </citation>
    <scope>NUCLEOTIDE SEQUENCE [LARGE SCALE GENOMIC DNA]</scope>
    <source>
        <strain evidence="7 8">Mfrg269</strain>
    </source>
</reference>
<comment type="caution">
    <text evidence="5">Lacks conserved residue(s) required for the propagation of feature annotation.</text>
</comment>
<evidence type="ECO:0000256" key="2">
    <source>
        <dbReference type="ARBA" id="ARBA00012485"/>
    </source>
</evidence>
<sequence>MEHDARRQMEVKAREAFFNSIMTRKNVNQYLLLKVRRECLVEDSLKGVSEVVGTGGEEIKKGLRIEFKGEEGIDAGGLRKEWFLLLVRDVFNPDHGMFSYDEDSHFCYFNPNSFETTITLPPFAFRKLLAAAPAAAPGATSHAKPSMTYSLEDLAEYRPALAHGLRQLLEFDGDVETTFCRDFVADVDRYGQTIQIPLCPDGDKKPVTNANRREFVDLYVRYLLDNAVARQFEPFKRGFFTVCGGNALSLFRPEEIELLIRGSDEPHSTLLLCAPYPYVRTGAHQTPTNANQSYSGFGIPFKKADRRIRENF</sequence>
<comment type="catalytic activity">
    <reaction evidence="1">
        <text>S-ubiquitinyl-[E2 ubiquitin-conjugating enzyme]-L-cysteine + [acceptor protein]-L-lysine = [E2 ubiquitin-conjugating enzyme]-L-cysteine + N(6)-ubiquitinyl-[acceptor protein]-L-lysine.</text>
        <dbReference type="EC" id="2.3.2.26"/>
    </reaction>
</comment>
<keyword evidence="3" id="KW-0808">Transferase</keyword>
<accession>A0A395IEN4</accession>
<dbReference type="Pfam" id="PF00632">
    <property type="entry name" value="HECT"/>
    <property type="match status" value="1"/>
</dbReference>
<dbReference type="InterPro" id="IPR035983">
    <property type="entry name" value="Hect_E3_ubiquitin_ligase"/>
</dbReference>
<evidence type="ECO:0000256" key="4">
    <source>
        <dbReference type="ARBA" id="ARBA00022786"/>
    </source>
</evidence>
<evidence type="ECO:0000256" key="3">
    <source>
        <dbReference type="ARBA" id="ARBA00022679"/>
    </source>
</evidence>
<gene>
    <name evidence="7" type="ORF">DID88_009125</name>
</gene>
<evidence type="ECO:0000259" key="6">
    <source>
        <dbReference type="PROSITE" id="PS50237"/>
    </source>
</evidence>
<dbReference type="GO" id="GO:0000209">
    <property type="term" value="P:protein polyubiquitination"/>
    <property type="evidence" value="ECO:0007669"/>
    <property type="project" value="InterPro"/>
</dbReference>
<dbReference type="FunFam" id="3.30.2160.10:FF:000004">
    <property type="entry name" value="probable E3 ubiquitin-protein ligase HERC4 isoform X1"/>
    <property type="match status" value="1"/>
</dbReference>
<evidence type="ECO:0000313" key="8">
    <source>
        <dbReference type="Proteomes" id="UP000249056"/>
    </source>
</evidence>
<keyword evidence="4 5" id="KW-0833">Ubl conjugation pathway</keyword>
<dbReference type="InterPro" id="IPR000569">
    <property type="entry name" value="HECT_dom"/>
</dbReference>
<dbReference type="PANTHER" id="PTHR45700">
    <property type="entry name" value="UBIQUITIN-PROTEIN LIGASE E3C"/>
    <property type="match status" value="1"/>
</dbReference>
<name>A0A395IEN4_9HELO</name>
<dbReference type="EC" id="2.3.2.26" evidence="2"/>
<dbReference type="Gene3D" id="3.90.1750.10">
    <property type="entry name" value="Hect, E3 ligase catalytic domains"/>
    <property type="match status" value="1"/>
</dbReference>
<evidence type="ECO:0000256" key="5">
    <source>
        <dbReference type="PROSITE-ProRule" id="PRU00104"/>
    </source>
</evidence>
<dbReference type="SUPFAM" id="SSF56204">
    <property type="entry name" value="Hect, E3 ligase catalytic domain"/>
    <property type="match status" value="1"/>
</dbReference>
<feature type="domain" description="HECT" evidence="6">
    <location>
        <begin position="55"/>
        <end position="265"/>
    </location>
</feature>
<dbReference type="EMBL" id="QKRW01000068">
    <property type="protein sequence ID" value="RAL58815.1"/>
    <property type="molecule type" value="Genomic_DNA"/>
</dbReference>
<dbReference type="InterPro" id="IPR044611">
    <property type="entry name" value="E3A/B/C-like"/>
</dbReference>
<dbReference type="AlphaFoldDB" id="A0A395IEN4"/>
<dbReference type="OrthoDB" id="8068875at2759"/>
<dbReference type="Proteomes" id="UP000249056">
    <property type="component" value="Unassembled WGS sequence"/>
</dbReference>
<dbReference type="PROSITE" id="PS50237">
    <property type="entry name" value="HECT"/>
    <property type="match status" value="1"/>
</dbReference>
<protein>
    <recommendedName>
        <fullName evidence="2">HECT-type E3 ubiquitin transferase</fullName>
        <ecNumber evidence="2">2.3.2.26</ecNumber>
    </recommendedName>
</protein>
<dbReference type="SMART" id="SM00119">
    <property type="entry name" value="HECTc"/>
    <property type="match status" value="1"/>
</dbReference>
<organism evidence="7 8">
    <name type="scientific">Monilinia fructigena</name>
    <dbReference type="NCBI Taxonomy" id="38457"/>
    <lineage>
        <taxon>Eukaryota</taxon>
        <taxon>Fungi</taxon>
        <taxon>Dikarya</taxon>
        <taxon>Ascomycota</taxon>
        <taxon>Pezizomycotina</taxon>
        <taxon>Leotiomycetes</taxon>
        <taxon>Helotiales</taxon>
        <taxon>Sclerotiniaceae</taxon>
        <taxon>Monilinia</taxon>
    </lineage>
</organism>
<keyword evidence="8" id="KW-1185">Reference proteome</keyword>
<evidence type="ECO:0000313" key="7">
    <source>
        <dbReference type="EMBL" id="RAL58815.1"/>
    </source>
</evidence>
<dbReference type="Gene3D" id="3.30.2160.10">
    <property type="entry name" value="Hect, E3 ligase catalytic domain"/>
    <property type="match status" value="1"/>
</dbReference>
<comment type="caution">
    <text evidence="7">The sequence shown here is derived from an EMBL/GenBank/DDBJ whole genome shotgun (WGS) entry which is preliminary data.</text>
</comment>
<dbReference type="PANTHER" id="PTHR45700:SF8">
    <property type="entry name" value="HECT-TYPE E3 UBIQUITIN TRANSFERASE"/>
    <property type="match status" value="1"/>
</dbReference>
<proteinExistence type="predicted"/>